<reference evidence="1" key="1">
    <citation type="journal article" date="2023" name="bioRxiv">
        <title>Improved chromosome-level genome assembly for marigold (Tagetes erecta).</title>
        <authorList>
            <person name="Jiang F."/>
            <person name="Yuan L."/>
            <person name="Wang S."/>
            <person name="Wang H."/>
            <person name="Xu D."/>
            <person name="Wang A."/>
            <person name="Fan W."/>
        </authorList>
    </citation>
    <scope>NUCLEOTIDE SEQUENCE</scope>
    <source>
        <strain evidence="1">WSJ</strain>
        <tissue evidence="1">Leaf</tissue>
    </source>
</reference>
<dbReference type="EMBL" id="JAUHHV010000001">
    <property type="protein sequence ID" value="KAK1439322.1"/>
    <property type="molecule type" value="Genomic_DNA"/>
</dbReference>
<accession>A0AAD8PB89</accession>
<evidence type="ECO:0000313" key="1">
    <source>
        <dbReference type="EMBL" id="KAK1439322.1"/>
    </source>
</evidence>
<name>A0AAD8PB89_TARER</name>
<organism evidence="1 2">
    <name type="scientific">Tagetes erecta</name>
    <name type="common">African marigold</name>
    <dbReference type="NCBI Taxonomy" id="13708"/>
    <lineage>
        <taxon>Eukaryota</taxon>
        <taxon>Viridiplantae</taxon>
        <taxon>Streptophyta</taxon>
        <taxon>Embryophyta</taxon>
        <taxon>Tracheophyta</taxon>
        <taxon>Spermatophyta</taxon>
        <taxon>Magnoliopsida</taxon>
        <taxon>eudicotyledons</taxon>
        <taxon>Gunneridae</taxon>
        <taxon>Pentapetalae</taxon>
        <taxon>asterids</taxon>
        <taxon>campanulids</taxon>
        <taxon>Asterales</taxon>
        <taxon>Asteraceae</taxon>
        <taxon>Asteroideae</taxon>
        <taxon>Heliantheae alliance</taxon>
        <taxon>Tageteae</taxon>
        <taxon>Tagetes</taxon>
    </lineage>
</organism>
<keyword evidence="2" id="KW-1185">Reference proteome</keyword>
<comment type="caution">
    <text evidence="1">The sequence shown here is derived from an EMBL/GenBank/DDBJ whole genome shotgun (WGS) entry which is preliminary data.</text>
</comment>
<proteinExistence type="predicted"/>
<gene>
    <name evidence="1" type="ORF">QVD17_05138</name>
</gene>
<protein>
    <submittedName>
        <fullName evidence="1">Uncharacterized protein</fullName>
    </submittedName>
</protein>
<dbReference type="Proteomes" id="UP001229421">
    <property type="component" value="Unassembled WGS sequence"/>
</dbReference>
<evidence type="ECO:0000313" key="2">
    <source>
        <dbReference type="Proteomes" id="UP001229421"/>
    </source>
</evidence>
<sequence>MSSPASSPEVNTATLIVDVPLLETTATKHPTSPENQRLGRRNFLMKFGLRLRRGWRQDGGVFVTPDSSRWCQIVAGDKEIDSGVQKGFWV</sequence>
<dbReference type="AlphaFoldDB" id="A0AAD8PB89"/>